<dbReference type="Pfam" id="PF04616">
    <property type="entry name" value="Glyco_hydro_43"/>
    <property type="match status" value="1"/>
</dbReference>
<dbReference type="SUPFAM" id="SSF75005">
    <property type="entry name" value="Arabinanase/levansucrase/invertase"/>
    <property type="match status" value="1"/>
</dbReference>
<dbReference type="InterPro" id="IPR023296">
    <property type="entry name" value="Glyco_hydro_beta-prop_sf"/>
</dbReference>
<dbReference type="PANTHER" id="PTHR43817:SF1">
    <property type="entry name" value="HYDROLASE, FAMILY 43, PUTATIVE (AFU_ORTHOLOGUE AFUA_3G01660)-RELATED"/>
    <property type="match status" value="1"/>
</dbReference>
<keyword evidence="4" id="KW-0326">Glycosidase</keyword>
<evidence type="ECO:0000256" key="7">
    <source>
        <dbReference type="SAM" id="SignalP"/>
    </source>
</evidence>
<evidence type="ECO:0000256" key="1">
    <source>
        <dbReference type="ARBA" id="ARBA00009865"/>
    </source>
</evidence>
<feature type="active site" description="Proton donor" evidence="5">
    <location>
        <position position="219"/>
    </location>
</feature>
<reference evidence="8 9" key="1">
    <citation type="submission" date="2014-04" db="EMBL/GenBank/DDBJ databases">
        <title>Genome assembly of Hyalangium minutum DSM 14724.</title>
        <authorList>
            <person name="Sharma G."/>
            <person name="Subramanian S."/>
        </authorList>
    </citation>
    <scope>NUCLEOTIDE SEQUENCE [LARGE SCALE GENOMIC DNA]</scope>
    <source>
        <strain evidence="8 9">DSM 14724</strain>
    </source>
</reference>
<keyword evidence="9" id="KW-1185">Reference proteome</keyword>
<feature type="site" description="Important for catalytic activity, responsible for pKa modulation of the active site Glu and correct orientation of both the proton donor and substrate" evidence="6">
    <location>
        <position position="157"/>
    </location>
</feature>
<dbReference type="PATRIC" id="fig|394096.3.peg.4286"/>
<evidence type="ECO:0000256" key="4">
    <source>
        <dbReference type="ARBA" id="ARBA00023295"/>
    </source>
</evidence>
<dbReference type="STRING" id="394096.DB31_8245"/>
<keyword evidence="2 7" id="KW-0732">Signal</keyword>
<dbReference type="GO" id="GO:0005975">
    <property type="term" value="P:carbohydrate metabolic process"/>
    <property type="evidence" value="ECO:0007669"/>
    <property type="project" value="InterPro"/>
</dbReference>
<dbReference type="GO" id="GO:0004553">
    <property type="term" value="F:hydrolase activity, hydrolyzing O-glycosyl compounds"/>
    <property type="evidence" value="ECO:0007669"/>
    <property type="project" value="InterPro"/>
</dbReference>
<comment type="similarity">
    <text evidence="1">Belongs to the glycosyl hydrolase 43 family.</text>
</comment>
<dbReference type="CDD" id="cd18820">
    <property type="entry name" value="GH43_LbAraf43-like"/>
    <property type="match status" value="1"/>
</dbReference>
<evidence type="ECO:0000256" key="3">
    <source>
        <dbReference type="ARBA" id="ARBA00022801"/>
    </source>
</evidence>
<feature type="chain" id="PRO_5001799806" evidence="7">
    <location>
        <begin position="33"/>
        <end position="690"/>
    </location>
</feature>
<evidence type="ECO:0000313" key="8">
    <source>
        <dbReference type="EMBL" id="KFE67762.1"/>
    </source>
</evidence>
<evidence type="ECO:0000256" key="2">
    <source>
        <dbReference type="ARBA" id="ARBA00022729"/>
    </source>
</evidence>
<dbReference type="AlphaFoldDB" id="A0A085WJ99"/>
<evidence type="ECO:0000256" key="5">
    <source>
        <dbReference type="PIRSR" id="PIRSR606710-1"/>
    </source>
</evidence>
<protein>
    <submittedName>
        <fullName evidence="8">Alpha-L-arabinofuranosidase II</fullName>
    </submittedName>
</protein>
<sequence length="690" mass="74303">MKAATSIRRERSARVRGVLLAVALLTATAASAQTFTNPILPETSADPSIVRYNGFYYHAASAGDAGIVVRKSSTLTGLASATAVRVWTAPTTGAYSREVWAPELQLINGRWYIYFAASDGNNANHRMYVLESATLDAQGAYTFRGQLRPTTDRWAIDGAAIQKDDGSLYFVWSGWPGTTDGQQNLYIAPMSNPYTISGERVLIAQPAFMWEGRAMTLNEGPQPIRLAGKYAIIFSASGSWTREYTLGLLTNTDGNLLNPKSWVKTGPVFRQNGDVYGVGHPTFTQSPDGSENWIAYHAKRLSTDGWGDRSVRAQKFYIDSAGNLNLGVARSVSIAQPKPAGESGAPASANLLDSNGWGGSFEGAGRSGSWTLPNSTSATSTSLGAGWMQLFRGNPNFETVAASADVRWIATGTTSTFPKFGIYGTYKNASNYVALFLDKKYGVLATHAVIGGVDKGWQNSALPTGFSWTAAHNLRIERSWSGQYLFFLDGVLQQTRALDNVLGMMGLVTEDTQAEFTNVTLDPLQGWGDPAVDGLENGMFEIRSARDVVAWQFGAGWKSLWRKSAPTTASYTVESAARLISQGTTPYPKYGLYGCYQNGGNSMTAWLDPKTAVLATHAVAGGVDLGWQNTSLAGLSFTTAHTLKVVRSGTTFTVFVDGVQKQSRSVGLSGCQTGVVAEDAQAEFTNFRVY</sequence>
<gene>
    <name evidence="8" type="ORF">DB31_8245</name>
</gene>
<keyword evidence="3" id="KW-0378">Hydrolase</keyword>
<feature type="active site" description="Proton acceptor" evidence="5">
    <location>
        <position position="46"/>
    </location>
</feature>
<comment type="caution">
    <text evidence="8">The sequence shown here is derived from an EMBL/GenBank/DDBJ whole genome shotgun (WGS) entry which is preliminary data.</text>
</comment>
<name>A0A085WJ99_9BACT</name>
<dbReference type="RefSeq" id="WP_052420139.1">
    <property type="nucleotide sequence ID" value="NZ_JMCB01000007.1"/>
</dbReference>
<dbReference type="InterPro" id="IPR006710">
    <property type="entry name" value="Glyco_hydro_43"/>
</dbReference>
<feature type="signal peptide" evidence="7">
    <location>
        <begin position="1"/>
        <end position="32"/>
    </location>
</feature>
<accession>A0A085WJ99</accession>
<dbReference type="Gene3D" id="2.115.10.20">
    <property type="entry name" value="Glycosyl hydrolase domain, family 43"/>
    <property type="match status" value="1"/>
</dbReference>
<proteinExistence type="inferred from homology"/>
<evidence type="ECO:0000313" key="9">
    <source>
        <dbReference type="Proteomes" id="UP000028725"/>
    </source>
</evidence>
<dbReference type="OrthoDB" id="177947at2"/>
<dbReference type="Proteomes" id="UP000028725">
    <property type="component" value="Unassembled WGS sequence"/>
</dbReference>
<evidence type="ECO:0000256" key="6">
    <source>
        <dbReference type="PIRSR" id="PIRSR606710-2"/>
    </source>
</evidence>
<organism evidence="8 9">
    <name type="scientific">Hyalangium minutum</name>
    <dbReference type="NCBI Taxonomy" id="394096"/>
    <lineage>
        <taxon>Bacteria</taxon>
        <taxon>Pseudomonadati</taxon>
        <taxon>Myxococcota</taxon>
        <taxon>Myxococcia</taxon>
        <taxon>Myxococcales</taxon>
        <taxon>Cystobacterineae</taxon>
        <taxon>Archangiaceae</taxon>
        <taxon>Hyalangium</taxon>
    </lineage>
</organism>
<dbReference type="PANTHER" id="PTHR43817">
    <property type="entry name" value="GLYCOSYL HYDROLASE"/>
    <property type="match status" value="1"/>
</dbReference>
<dbReference type="EMBL" id="JMCB01000007">
    <property type="protein sequence ID" value="KFE67762.1"/>
    <property type="molecule type" value="Genomic_DNA"/>
</dbReference>
<dbReference type="Gene3D" id="2.60.120.560">
    <property type="entry name" value="Exo-inulinase, domain 1"/>
    <property type="match status" value="2"/>
</dbReference>